<dbReference type="Pfam" id="PF00144">
    <property type="entry name" value="Beta-lactamase"/>
    <property type="match status" value="1"/>
</dbReference>
<dbReference type="InterPro" id="IPR050491">
    <property type="entry name" value="AmpC-like"/>
</dbReference>
<evidence type="ECO:0000259" key="1">
    <source>
        <dbReference type="Pfam" id="PF00144"/>
    </source>
</evidence>
<dbReference type="EC" id="3.1.1.103" evidence="2"/>
<protein>
    <submittedName>
        <fullName evidence="2">Serine hydrolase domain-containing protein</fullName>
        <ecNumber evidence="2">3.1.1.103</ecNumber>
    </submittedName>
</protein>
<name>A0ABU2PQP2_9ACTN</name>
<dbReference type="Gene3D" id="3.40.710.10">
    <property type="entry name" value="DD-peptidase/beta-lactamase superfamily"/>
    <property type="match status" value="1"/>
</dbReference>
<proteinExistence type="predicted"/>
<gene>
    <name evidence="2" type="ORF">RM705_02840</name>
</gene>
<dbReference type="Proteomes" id="UP001183881">
    <property type="component" value="Unassembled WGS sequence"/>
</dbReference>
<dbReference type="InterPro" id="IPR012338">
    <property type="entry name" value="Beta-lactam/transpept-like"/>
</dbReference>
<dbReference type="InterPro" id="IPR001466">
    <property type="entry name" value="Beta-lactam-related"/>
</dbReference>
<organism evidence="2 3">
    <name type="scientific">Streptomyces edwardsiae</name>
    <dbReference type="NCBI Taxonomy" id="3075527"/>
    <lineage>
        <taxon>Bacteria</taxon>
        <taxon>Bacillati</taxon>
        <taxon>Actinomycetota</taxon>
        <taxon>Actinomycetes</taxon>
        <taxon>Kitasatosporales</taxon>
        <taxon>Streptomycetaceae</taxon>
        <taxon>Streptomyces</taxon>
    </lineage>
</organism>
<evidence type="ECO:0000313" key="2">
    <source>
        <dbReference type="EMBL" id="MDT0393650.1"/>
    </source>
</evidence>
<evidence type="ECO:0000313" key="3">
    <source>
        <dbReference type="Proteomes" id="UP001183881"/>
    </source>
</evidence>
<keyword evidence="2" id="KW-0378">Hydrolase</keyword>
<dbReference type="PANTHER" id="PTHR46825:SF15">
    <property type="entry name" value="BETA-LACTAMASE-RELATED DOMAIN-CONTAINING PROTEIN"/>
    <property type="match status" value="1"/>
</dbReference>
<dbReference type="SUPFAM" id="SSF56601">
    <property type="entry name" value="beta-lactamase/transpeptidase-like"/>
    <property type="match status" value="1"/>
</dbReference>
<dbReference type="RefSeq" id="WP_311641092.1">
    <property type="nucleotide sequence ID" value="NZ_JAVRFA010000002.1"/>
</dbReference>
<reference evidence="3" key="1">
    <citation type="submission" date="2023-07" db="EMBL/GenBank/DDBJ databases">
        <title>30 novel species of actinomycetes from the DSMZ collection.</title>
        <authorList>
            <person name="Nouioui I."/>
        </authorList>
    </citation>
    <scope>NUCLEOTIDE SEQUENCE [LARGE SCALE GENOMIC DNA]</scope>
    <source>
        <strain evidence="3">DSM 41636</strain>
    </source>
</reference>
<dbReference type="GO" id="GO:0016787">
    <property type="term" value="F:hydrolase activity"/>
    <property type="evidence" value="ECO:0007669"/>
    <property type="project" value="UniProtKB-KW"/>
</dbReference>
<dbReference type="PANTHER" id="PTHR46825">
    <property type="entry name" value="D-ALANYL-D-ALANINE-CARBOXYPEPTIDASE/ENDOPEPTIDASE AMPH"/>
    <property type="match status" value="1"/>
</dbReference>
<sequence>MMTSKELARRLSELAEEFGVVGASAALWHDGTLVTAETGTVNVTTGAPVLPDTLFAAGSITKVFTASLAMTLVDRGLLQLDAPVRTYLPDFSLAHRERSAAITVRMLLNHSSGLPGDYMPDLDPGDDVLERLMRELTTLQVTGIPGERWSYSNMGMSTLGRIIEVLTGESYHAALGTRILRPLGLNATADAEELLLRSSAVGHTVDAATGKASRVPRLRAWPENGPAGSRLWLDVRALIDFGRMHIDGTAPDGRRILSTAALHQMREPQFDDYWGCFPMYVNYGLGWAIVREGDDPVLSHGGANFGMHSNLYVIPEQKAVLAVLTNSTTGFQLYTALCESLLKECFDVRGPAPSYSPGPGADIDNDQFTGVYRSPNGEVSVEVHDGRLHLRTTPSPELVAWERLMGGTSGGAEPLPLVCTDSERHRFSLELGSPGAYRAVQFYDPDADGRPTLIRAGTLYERTP</sequence>
<comment type="caution">
    <text evidence="2">The sequence shown here is derived from an EMBL/GenBank/DDBJ whole genome shotgun (WGS) entry which is preliminary data.</text>
</comment>
<feature type="domain" description="Beta-lactamase-related" evidence="1">
    <location>
        <begin position="8"/>
        <end position="330"/>
    </location>
</feature>
<dbReference type="EMBL" id="JAVRFA010000002">
    <property type="protein sequence ID" value="MDT0393650.1"/>
    <property type="molecule type" value="Genomic_DNA"/>
</dbReference>
<accession>A0ABU2PQP2</accession>
<keyword evidence="3" id="KW-1185">Reference proteome</keyword>